<proteinExistence type="predicted"/>
<accession>A0A9W4D893</accession>
<sequence>MKFTPVPQGMLQKAESIYWEMIWDGKRTGLIRRHEAITSNLKGGLGCRDLQNMMGAITIKTIARARTEPIPSWATLGSYMLRNTQVRTLSVRQNRFIDPWVQTVAARPPKPPPSLHHILSIWRGFLKKALEDTGPLCFGQPNTKADYNSIKFWYHPQIKSGQGVGARRFASKAWTQISDANASTMGDLEEILQNNQNWTTSEWNNIKRTITSLLDDIPSSWINARNSTKINHTNTAGQILLNMVKPTSIGTFSMCYSACKKFNRINTPARPPLLREALQEVRNLTGHITSEKQFWACLWNISLTPKTCDFVWRLVHNLVRVGEDLGWLPEDKKSCPYCRARLNISHILIQCPGCIPVWTRMGHIGTKLGQTFTIQPKSIAQLIALICADPGDTPNARGRGQLLTSIIVWSLWKNHLRWSIDGYNGATTPENTIGLAIKQLTSCFHRDRVISMTYRYTGHKMTTAQFRHFWGMEPWTVSTVQPPWFLID</sequence>
<dbReference type="AlphaFoldDB" id="A0A9W4D893"/>
<reference evidence="1" key="1">
    <citation type="submission" date="2020-10" db="EMBL/GenBank/DDBJ databases">
        <authorList>
            <person name="Muller C M."/>
        </authorList>
    </citation>
    <scope>NUCLEOTIDE SEQUENCE</scope>
    <source>
        <strain evidence="1">THUN-12</strain>
    </source>
</reference>
<comment type="caution">
    <text evidence="1">The sequence shown here is derived from an EMBL/GenBank/DDBJ whole genome shotgun (WGS) entry which is preliminary data.</text>
</comment>
<dbReference type="Proteomes" id="UP000683417">
    <property type="component" value="Unassembled WGS sequence"/>
</dbReference>
<organism evidence="1 2">
    <name type="scientific">Blumeria graminis f. sp. triticale</name>
    <dbReference type="NCBI Taxonomy" id="1689686"/>
    <lineage>
        <taxon>Eukaryota</taxon>
        <taxon>Fungi</taxon>
        <taxon>Dikarya</taxon>
        <taxon>Ascomycota</taxon>
        <taxon>Pezizomycotina</taxon>
        <taxon>Leotiomycetes</taxon>
        <taxon>Erysiphales</taxon>
        <taxon>Erysiphaceae</taxon>
        <taxon>Blumeria</taxon>
    </lineage>
</organism>
<evidence type="ECO:0000313" key="1">
    <source>
        <dbReference type="EMBL" id="CAD6505632.1"/>
    </source>
</evidence>
<gene>
    <name evidence="1" type="ORF">BGTH12_LOCUS6990</name>
</gene>
<name>A0A9W4D893_BLUGR</name>
<dbReference type="EMBL" id="CAJHIT010000009">
    <property type="protein sequence ID" value="CAD6505632.1"/>
    <property type="molecule type" value="Genomic_DNA"/>
</dbReference>
<protein>
    <submittedName>
        <fullName evidence="1">BgTH12-01122</fullName>
    </submittedName>
</protein>
<evidence type="ECO:0000313" key="2">
    <source>
        <dbReference type="Proteomes" id="UP000683417"/>
    </source>
</evidence>